<dbReference type="SUPFAM" id="SSF56176">
    <property type="entry name" value="FAD-binding/transporter-associated domain-like"/>
    <property type="match status" value="1"/>
</dbReference>
<sequence length="197" mass="21599">MRSGVLWWAAAGGYTLGGGHSPLSRSLGYAVDNLLEAQVVFSDGSIATATGAAAEGLLTFYFNKFAPWNGSEHKELEAAVNWARSKQVPFTITNKTDFWDYEKDLYDPPIVRAYMANTLLQPGQAREDFRAFMREQLFVGVARDLWIACTGALLGVTSLSCGLSLGDAESGVPLLNQTTDKNELIEYFQTFAKGIRK</sequence>
<name>A0ABY7FHX4_MYAAR</name>
<dbReference type="InterPro" id="IPR016169">
    <property type="entry name" value="FAD-bd_PCMH_sub2"/>
</dbReference>
<dbReference type="EMBL" id="CP111023">
    <property type="protein sequence ID" value="WAR20954.1"/>
    <property type="molecule type" value="Genomic_DNA"/>
</dbReference>
<organism evidence="1 2">
    <name type="scientific">Mya arenaria</name>
    <name type="common">Soft-shell clam</name>
    <dbReference type="NCBI Taxonomy" id="6604"/>
    <lineage>
        <taxon>Eukaryota</taxon>
        <taxon>Metazoa</taxon>
        <taxon>Spiralia</taxon>
        <taxon>Lophotrochozoa</taxon>
        <taxon>Mollusca</taxon>
        <taxon>Bivalvia</taxon>
        <taxon>Autobranchia</taxon>
        <taxon>Heteroconchia</taxon>
        <taxon>Euheterodonta</taxon>
        <taxon>Imparidentia</taxon>
        <taxon>Neoheterodontei</taxon>
        <taxon>Myida</taxon>
        <taxon>Myoidea</taxon>
        <taxon>Myidae</taxon>
        <taxon>Mya</taxon>
    </lineage>
</organism>
<protein>
    <submittedName>
        <fullName evidence="1">Uncharacterized protein</fullName>
    </submittedName>
</protein>
<evidence type="ECO:0000313" key="2">
    <source>
        <dbReference type="Proteomes" id="UP001164746"/>
    </source>
</evidence>
<dbReference type="Proteomes" id="UP001164746">
    <property type="component" value="Chromosome 12"/>
</dbReference>
<accession>A0ABY7FHX4</accession>
<gene>
    <name evidence="1" type="ORF">MAR_014928</name>
</gene>
<evidence type="ECO:0000313" key="1">
    <source>
        <dbReference type="EMBL" id="WAR20954.1"/>
    </source>
</evidence>
<reference evidence="1" key="1">
    <citation type="submission" date="2022-11" db="EMBL/GenBank/DDBJ databases">
        <title>Centuries of genome instability and evolution in soft-shell clam transmissible cancer (bioRxiv).</title>
        <authorList>
            <person name="Hart S.F.M."/>
            <person name="Yonemitsu M.A."/>
            <person name="Giersch R.M."/>
            <person name="Beal B.F."/>
            <person name="Arriagada G."/>
            <person name="Davis B.W."/>
            <person name="Ostrander E.A."/>
            <person name="Goff S.P."/>
            <person name="Metzger M.J."/>
        </authorList>
    </citation>
    <scope>NUCLEOTIDE SEQUENCE</scope>
    <source>
        <strain evidence="1">MELC-2E11</strain>
        <tissue evidence="1">Siphon/mantle</tissue>
    </source>
</reference>
<proteinExistence type="predicted"/>
<keyword evidence="2" id="KW-1185">Reference proteome</keyword>
<dbReference type="Gene3D" id="3.30.465.10">
    <property type="match status" value="1"/>
</dbReference>
<dbReference type="InterPro" id="IPR036318">
    <property type="entry name" value="FAD-bd_PCMH-like_sf"/>
</dbReference>